<dbReference type="EMBL" id="CAXLJL010000156">
    <property type="protein sequence ID" value="CAL5133205.1"/>
    <property type="molecule type" value="Genomic_DNA"/>
</dbReference>
<dbReference type="GO" id="GO:0005813">
    <property type="term" value="C:centrosome"/>
    <property type="evidence" value="ECO:0007669"/>
    <property type="project" value="InterPro"/>
</dbReference>
<dbReference type="GO" id="GO:0008017">
    <property type="term" value="F:microtubule binding"/>
    <property type="evidence" value="ECO:0007669"/>
    <property type="project" value="InterPro"/>
</dbReference>
<feature type="compositionally biased region" description="Polar residues" evidence="2">
    <location>
        <begin position="242"/>
        <end position="256"/>
    </location>
</feature>
<keyword evidence="1" id="KW-0175">Coiled coil</keyword>
<dbReference type="Gene3D" id="2.30.30.190">
    <property type="entry name" value="CAP Gly-rich-like domain"/>
    <property type="match status" value="1"/>
</dbReference>
<evidence type="ECO:0000313" key="4">
    <source>
        <dbReference type="EMBL" id="CAL5133205.1"/>
    </source>
</evidence>
<dbReference type="PROSITE" id="PS50245">
    <property type="entry name" value="CAP_GLY_2"/>
    <property type="match status" value="1"/>
</dbReference>
<feature type="compositionally biased region" description="Polar residues" evidence="2">
    <location>
        <begin position="816"/>
        <end position="834"/>
    </location>
</feature>
<reference evidence="4" key="1">
    <citation type="submission" date="2024-06" db="EMBL/GenBank/DDBJ databases">
        <authorList>
            <person name="Liu X."/>
            <person name="Lenzi L."/>
            <person name="Haldenby T S."/>
            <person name="Uol C."/>
        </authorList>
    </citation>
    <scope>NUCLEOTIDE SEQUENCE</scope>
</reference>
<feature type="region of interest" description="Disordered" evidence="2">
    <location>
        <begin position="465"/>
        <end position="484"/>
    </location>
</feature>
<organism evidence="4 5">
    <name type="scientific">Calicophoron daubneyi</name>
    <name type="common">Rumen fluke</name>
    <name type="synonym">Paramphistomum daubneyi</name>
    <dbReference type="NCBI Taxonomy" id="300641"/>
    <lineage>
        <taxon>Eukaryota</taxon>
        <taxon>Metazoa</taxon>
        <taxon>Spiralia</taxon>
        <taxon>Lophotrochozoa</taxon>
        <taxon>Platyhelminthes</taxon>
        <taxon>Trematoda</taxon>
        <taxon>Digenea</taxon>
        <taxon>Plagiorchiida</taxon>
        <taxon>Pronocephalata</taxon>
        <taxon>Paramphistomoidea</taxon>
        <taxon>Paramphistomidae</taxon>
        <taxon>Calicophoron</taxon>
    </lineage>
</organism>
<protein>
    <recommendedName>
        <fullName evidence="3">CAP-Gly domain-containing protein</fullName>
    </recommendedName>
</protein>
<comment type="caution">
    <text evidence="4">The sequence shown here is derived from an EMBL/GenBank/DDBJ whole genome shotgun (WGS) entry which is preliminary data.</text>
</comment>
<feature type="region of interest" description="Disordered" evidence="2">
    <location>
        <begin position="892"/>
        <end position="952"/>
    </location>
</feature>
<feature type="region of interest" description="Disordered" evidence="2">
    <location>
        <begin position="154"/>
        <end position="180"/>
    </location>
</feature>
<feature type="region of interest" description="Disordered" evidence="2">
    <location>
        <begin position="41"/>
        <end position="60"/>
    </location>
</feature>
<dbReference type="PANTHER" id="PTHR13958:SF3">
    <property type="entry name" value="CAP-GLY DOMAIN-CONTAINING PROTEIN-RELATED"/>
    <property type="match status" value="1"/>
</dbReference>
<evidence type="ECO:0000259" key="3">
    <source>
        <dbReference type="PROSITE" id="PS50245"/>
    </source>
</evidence>
<feature type="domain" description="CAP-Gly" evidence="3">
    <location>
        <begin position="96"/>
        <end position="138"/>
    </location>
</feature>
<feature type="region of interest" description="Disordered" evidence="2">
    <location>
        <begin position="303"/>
        <end position="322"/>
    </location>
</feature>
<dbReference type="Pfam" id="PF01302">
    <property type="entry name" value="CAP_GLY"/>
    <property type="match status" value="1"/>
</dbReference>
<evidence type="ECO:0000256" key="2">
    <source>
        <dbReference type="SAM" id="MobiDB-lite"/>
    </source>
</evidence>
<dbReference type="AlphaFoldDB" id="A0AAV2T7Q5"/>
<dbReference type="InterPro" id="IPR036859">
    <property type="entry name" value="CAP-Gly_dom_sf"/>
</dbReference>
<feature type="compositionally biased region" description="Polar residues" evidence="2">
    <location>
        <begin position="472"/>
        <end position="482"/>
    </location>
</feature>
<dbReference type="Proteomes" id="UP001497525">
    <property type="component" value="Unassembled WGS sequence"/>
</dbReference>
<feature type="region of interest" description="Disordered" evidence="2">
    <location>
        <begin position="242"/>
        <end position="274"/>
    </location>
</feature>
<gene>
    <name evidence="4" type="ORF">CDAUBV1_LOCUS6476</name>
</gene>
<dbReference type="GO" id="GO:0034453">
    <property type="term" value="P:microtubule anchoring"/>
    <property type="evidence" value="ECO:0007669"/>
    <property type="project" value="InterPro"/>
</dbReference>
<dbReference type="SUPFAM" id="SSF74924">
    <property type="entry name" value="Cap-Gly domain"/>
    <property type="match status" value="1"/>
</dbReference>
<accession>A0AAV2T7Q5</accession>
<dbReference type="PANTHER" id="PTHR13958">
    <property type="entry name" value="CENTROSOME-ASSOCIATED PROTEIN 350"/>
    <property type="match status" value="1"/>
</dbReference>
<proteinExistence type="predicted"/>
<evidence type="ECO:0000313" key="5">
    <source>
        <dbReference type="Proteomes" id="UP001497525"/>
    </source>
</evidence>
<feature type="region of interest" description="Disordered" evidence="2">
    <location>
        <begin position="801"/>
        <end position="834"/>
    </location>
</feature>
<feature type="compositionally biased region" description="Low complexity" evidence="2">
    <location>
        <begin position="41"/>
        <end position="59"/>
    </location>
</feature>
<name>A0AAV2T7Q5_CALDB</name>
<dbReference type="InterPro" id="IPR000938">
    <property type="entry name" value="CAP-Gly_domain"/>
</dbReference>
<dbReference type="InterPro" id="IPR028750">
    <property type="entry name" value="CEP350/CC187"/>
</dbReference>
<dbReference type="SMART" id="SM01052">
    <property type="entry name" value="CAP_GLY"/>
    <property type="match status" value="1"/>
</dbReference>
<sequence>MEPPVLLQPPACKIAPLSPLPPDSNLSATFGTNSESAFTYSDFSPSGSTGSSGKSDPTSQIVLDPLQPFVSSRPIIIGDRVLVGSNKQRGTVAYVGPTHFAKGNLAGVVLDEPKGRHDGTAHGIRYFKCAPKCGIFCRLDTLVRSNCRSNSPNTRIRDDNHGAVPKCSQPVRSRSPSTRKHLERLENWSELLSSQVNGTDCRRISIQNSTGMVRSSSARFIRNRPTILSVVGPVQSPPLSTCSSGWGSNLRGSQKRPTWLPPGSHDSKSAGLRADGRRCASLSRSLTLPRSFTTSYNLTRSINGAISPTSTSSRDTESTRSGRPSFWSLTVLDSRGSRRKYSKSNGCEESALGVQPKLWSSCIERTGLSRSMTAIEKKMRNSPRASRSVCFSPFVDTLGVPDTSMLDSAIPAFCADNVISCAQDRLVELQNQVLEVYQSRTKLARELEEQRIQYKRMVELYEKKKAEKNQDKTPTPMNTQASEMRKQLTSEYERTKNLLFELKKLGLELQKQTGLESSQKLVENYKRSNQALDEMHAANMAVEEPKDDDYHKLDMSEYPEIKLKNISQHISDYAKEKFKLNEEHHRQCVAMLDKLAAYHDDTVKQIEKVKQKQNEMDPSIDRISMLKAVKESQQTVVNAEKETTRRLAVELSVIKADIAHLSGRPVEEAQELLAESHLIRNASDEARYRATCLQEINRNLRNQLSSLKEKMESEDFQQVNLLRTNLRIHQLGQLHYKANALYDEQCNLVESKSQELDKALDQLNYMSHIWAGERQLRLSSNHQLRERLRSLLPDDAYSTVSSGRLSAHRHKPWETGSDSSETASVRSQPSKPEESSMTYTLFGALCMEIRRLQARSTNLVDALDSLSSHKYDAPKLASIKSLVHTSKKMKVHGTVGPSFRSDNGEYKKARNHRQPRSTNGKPNSVKFALDSSTPAVNGNKKPAQQAHVPRTSRSDILKLPIVTNSDIIDLETSPFPSANSHSSNNRLRRRPLSFHLRRSFEPDLTDCIPEADEELESCL</sequence>
<evidence type="ECO:0000256" key="1">
    <source>
        <dbReference type="SAM" id="Coils"/>
    </source>
</evidence>
<feature type="coiled-coil region" evidence="1">
    <location>
        <begin position="690"/>
        <end position="717"/>
    </location>
</feature>